<dbReference type="SUPFAM" id="SSF51366">
    <property type="entry name" value="Ribulose-phoshate binding barrel"/>
    <property type="match status" value="1"/>
</dbReference>
<dbReference type="PANTHER" id="PTHR32119">
    <property type="entry name" value="OROTIDINE 5'-PHOSPHATE DECARBOXYLASE"/>
    <property type="match status" value="1"/>
</dbReference>
<sequence>MSARRSTQTPFGERARIHENAVGATLLSLMERKQTNLCVAADVTTKQELLDLAETTHIDIVRDFDQNLVDQLVRLALQYDFLIFEDRKFADIGNTVRLQYGEGVHRI</sequence>
<protein>
    <recommendedName>
        <fullName evidence="4">Orotidine 5'-phosphate decarboxylase</fullName>
        <ecNumber evidence="3">4.1.1.23</ecNumber>
    </recommendedName>
    <alternativeName>
        <fullName evidence="9">OMP decarboxylase</fullName>
    </alternativeName>
    <alternativeName>
        <fullName evidence="8">Uridine 5'-monophosphate synthase</fullName>
    </alternativeName>
</protein>
<dbReference type="Pfam" id="PF00215">
    <property type="entry name" value="OMPdecase"/>
    <property type="match status" value="1"/>
</dbReference>
<evidence type="ECO:0000256" key="3">
    <source>
        <dbReference type="ARBA" id="ARBA00012321"/>
    </source>
</evidence>
<dbReference type="GO" id="GO:0044205">
    <property type="term" value="P:'de novo' UMP biosynthetic process"/>
    <property type="evidence" value="ECO:0007669"/>
    <property type="project" value="UniProtKB-UniPathway"/>
</dbReference>
<dbReference type="InterPro" id="IPR014732">
    <property type="entry name" value="OMPdecase"/>
</dbReference>
<accession>A0A4P9YT70</accession>
<dbReference type="EMBL" id="KZ991899">
    <property type="protein sequence ID" value="RKP22612.1"/>
    <property type="molecule type" value="Genomic_DNA"/>
</dbReference>
<proteinExistence type="inferred from homology"/>
<dbReference type="InterPro" id="IPR013785">
    <property type="entry name" value="Aldolase_TIM"/>
</dbReference>
<evidence type="ECO:0000256" key="5">
    <source>
        <dbReference type="ARBA" id="ARBA00022793"/>
    </source>
</evidence>
<dbReference type="Gene3D" id="3.20.20.70">
    <property type="entry name" value="Aldolase class I"/>
    <property type="match status" value="1"/>
</dbReference>
<comment type="pathway">
    <text evidence="1">Pyrimidine metabolism; UMP biosynthesis via de novo pathway; UMP from orotate: step 2/2.</text>
</comment>
<dbReference type="InterPro" id="IPR011060">
    <property type="entry name" value="RibuloseP-bd_barrel"/>
</dbReference>
<dbReference type="PROSITE" id="PS00156">
    <property type="entry name" value="OMPDECASE"/>
    <property type="match status" value="1"/>
</dbReference>
<evidence type="ECO:0000256" key="9">
    <source>
        <dbReference type="ARBA" id="ARBA00033428"/>
    </source>
</evidence>
<evidence type="ECO:0000256" key="7">
    <source>
        <dbReference type="ARBA" id="ARBA00023239"/>
    </source>
</evidence>
<feature type="active site" description="For OMPdecase activity" evidence="10">
    <location>
        <position position="91"/>
    </location>
</feature>
<evidence type="ECO:0000313" key="13">
    <source>
        <dbReference type="EMBL" id="RKP22612.1"/>
    </source>
</evidence>
<dbReference type="OrthoDB" id="10263753at2759"/>
<evidence type="ECO:0000256" key="6">
    <source>
        <dbReference type="ARBA" id="ARBA00022975"/>
    </source>
</evidence>
<comment type="similarity">
    <text evidence="2">Belongs to the OMP decarboxylase family.</text>
</comment>
<feature type="domain" description="Orotidine 5'-phosphate decarboxylase" evidence="12">
    <location>
        <begin position="35"/>
        <end position="100"/>
    </location>
</feature>
<dbReference type="GO" id="GO:0004590">
    <property type="term" value="F:orotidine-5'-phosphate decarboxylase activity"/>
    <property type="evidence" value="ECO:0007669"/>
    <property type="project" value="UniProtKB-EC"/>
</dbReference>
<evidence type="ECO:0000256" key="10">
    <source>
        <dbReference type="PIRSR" id="PIRSR614732-1"/>
    </source>
</evidence>
<dbReference type="Proteomes" id="UP000278143">
    <property type="component" value="Unassembled WGS sequence"/>
</dbReference>
<dbReference type="InterPro" id="IPR001754">
    <property type="entry name" value="OMPdeCOase_dom"/>
</dbReference>
<organism evidence="13 14">
    <name type="scientific">Syncephalis pseudoplumigaleata</name>
    <dbReference type="NCBI Taxonomy" id="1712513"/>
    <lineage>
        <taxon>Eukaryota</taxon>
        <taxon>Fungi</taxon>
        <taxon>Fungi incertae sedis</taxon>
        <taxon>Zoopagomycota</taxon>
        <taxon>Zoopagomycotina</taxon>
        <taxon>Zoopagomycetes</taxon>
        <taxon>Zoopagales</taxon>
        <taxon>Piptocephalidaceae</taxon>
        <taxon>Syncephalis</taxon>
    </lineage>
</organism>
<evidence type="ECO:0000256" key="1">
    <source>
        <dbReference type="ARBA" id="ARBA00004861"/>
    </source>
</evidence>
<name>A0A4P9YT70_9FUNG</name>
<feature type="binding site" evidence="11">
    <location>
        <position position="42"/>
    </location>
    <ligand>
        <name>substrate</name>
    </ligand>
</feature>
<dbReference type="PANTHER" id="PTHR32119:SF2">
    <property type="entry name" value="OROTIDINE 5'-PHOSPHATE DECARBOXYLASE"/>
    <property type="match status" value="1"/>
</dbReference>
<keyword evidence="7" id="KW-0456">Lyase</keyword>
<evidence type="ECO:0000313" key="14">
    <source>
        <dbReference type="Proteomes" id="UP000278143"/>
    </source>
</evidence>
<keyword evidence="14" id="KW-1185">Reference proteome</keyword>
<dbReference type="InterPro" id="IPR018089">
    <property type="entry name" value="OMPdecase_AS"/>
</dbReference>
<feature type="active site" description="For OMPdecase activity" evidence="10">
    <location>
        <position position="86"/>
    </location>
</feature>
<keyword evidence="5" id="KW-0210">Decarboxylase</keyword>
<dbReference type="GO" id="GO:0006207">
    <property type="term" value="P:'de novo' pyrimidine nucleobase biosynthetic process"/>
    <property type="evidence" value="ECO:0007669"/>
    <property type="project" value="InterPro"/>
</dbReference>
<evidence type="ECO:0000256" key="8">
    <source>
        <dbReference type="ARBA" id="ARBA00031744"/>
    </source>
</evidence>
<evidence type="ECO:0000256" key="4">
    <source>
        <dbReference type="ARBA" id="ARBA00021923"/>
    </source>
</evidence>
<feature type="non-terminal residue" evidence="13">
    <location>
        <position position="107"/>
    </location>
</feature>
<reference evidence="14" key="1">
    <citation type="journal article" date="2018" name="Nat. Microbiol.">
        <title>Leveraging single-cell genomics to expand the fungal tree of life.</title>
        <authorList>
            <person name="Ahrendt S.R."/>
            <person name="Quandt C.A."/>
            <person name="Ciobanu D."/>
            <person name="Clum A."/>
            <person name="Salamov A."/>
            <person name="Andreopoulos B."/>
            <person name="Cheng J.F."/>
            <person name="Woyke T."/>
            <person name="Pelin A."/>
            <person name="Henrissat B."/>
            <person name="Reynolds N.K."/>
            <person name="Benny G.L."/>
            <person name="Smith M.E."/>
            <person name="James T.Y."/>
            <person name="Grigoriev I.V."/>
        </authorList>
    </citation>
    <scope>NUCLEOTIDE SEQUENCE [LARGE SCALE GENOMIC DNA]</scope>
    <source>
        <strain evidence="14">Benny S71-1</strain>
    </source>
</reference>
<feature type="active site" description="For OMPdecase activity" evidence="10">
    <location>
        <position position="88"/>
    </location>
</feature>
<gene>
    <name evidence="13" type="ORF">SYNPS1DRAFT_25591</name>
</gene>
<evidence type="ECO:0000259" key="12">
    <source>
        <dbReference type="Pfam" id="PF00215"/>
    </source>
</evidence>
<evidence type="ECO:0000256" key="11">
    <source>
        <dbReference type="PIRSR" id="PIRSR614732-2"/>
    </source>
</evidence>
<dbReference type="UniPathway" id="UPA00070">
    <property type="reaction ID" value="UER00120"/>
</dbReference>
<dbReference type="GO" id="GO:0005829">
    <property type="term" value="C:cytosol"/>
    <property type="evidence" value="ECO:0007669"/>
    <property type="project" value="TreeGrafter"/>
</dbReference>
<evidence type="ECO:0000256" key="2">
    <source>
        <dbReference type="ARBA" id="ARBA00011018"/>
    </source>
</evidence>
<dbReference type="EC" id="4.1.1.23" evidence="3"/>
<keyword evidence="6" id="KW-0665">Pyrimidine biosynthesis</keyword>
<dbReference type="AlphaFoldDB" id="A0A4P9YT70"/>